<feature type="region of interest" description="Disordered" evidence="1">
    <location>
        <begin position="190"/>
        <end position="231"/>
    </location>
</feature>
<dbReference type="AlphaFoldDB" id="A0A0H2R1J4"/>
<feature type="region of interest" description="Disordered" evidence="1">
    <location>
        <begin position="1"/>
        <end position="161"/>
    </location>
</feature>
<feature type="compositionally biased region" description="Polar residues" evidence="1">
    <location>
        <begin position="387"/>
        <end position="421"/>
    </location>
</feature>
<name>A0A0H2R1J4_9AGAM</name>
<accession>A0A0H2R1J4</accession>
<feature type="compositionally biased region" description="Polar residues" evidence="1">
    <location>
        <begin position="297"/>
        <end position="320"/>
    </location>
</feature>
<feature type="region of interest" description="Disordered" evidence="1">
    <location>
        <begin position="383"/>
        <end position="469"/>
    </location>
</feature>
<organism evidence="2 3">
    <name type="scientific">Schizopora paradoxa</name>
    <dbReference type="NCBI Taxonomy" id="27342"/>
    <lineage>
        <taxon>Eukaryota</taxon>
        <taxon>Fungi</taxon>
        <taxon>Dikarya</taxon>
        <taxon>Basidiomycota</taxon>
        <taxon>Agaricomycotina</taxon>
        <taxon>Agaricomycetes</taxon>
        <taxon>Hymenochaetales</taxon>
        <taxon>Schizoporaceae</taxon>
        <taxon>Schizopora</taxon>
    </lineage>
</organism>
<dbReference type="EMBL" id="KQ086284">
    <property type="protein sequence ID" value="KLO05614.1"/>
    <property type="molecule type" value="Genomic_DNA"/>
</dbReference>
<dbReference type="Proteomes" id="UP000053477">
    <property type="component" value="Unassembled WGS sequence"/>
</dbReference>
<reference evidence="2 3" key="1">
    <citation type="submission" date="2015-04" db="EMBL/GenBank/DDBJ databases">
        <title>Complete genome sequence of Schizopora paradoxa KUC8140, a cosmopolitan wood degrader in East Asia.</title>
        <authorList>
            <consortium name="DOE Joint Genome Institute"/>
            <person name="Min B."/>
            <person name="Park H."/>
            <person name="Jang Y."/>
            <person name="Kim J.-J."/>
            <person name="Kim K.H."/>
            <person name="Pangilinan J."/>
            <person name="Lipzen A."/>
            <person name="Riley R."/>
            <person name="Grigoriev I.V."/>
            <person name="Spatafora J.W."/>
            <person name="Choi I.-G."/>
        </authorList>
    </citation>
    <scope>NUCLEOTIDE SEQUENCE [LARGE SCALE GENOMIC DNA]</scope>
    <source>
        <strain evidence="2 3">KUC8140</strain>
    </source>
</reference>
<dbReference type="InParanoid" id="A0A0H2R1J4"/>
<feature type="region of interest" description="Disordered" evidence="1">
    <location>
        <begin position="297"/>
        <end position="337"/>
    </location>
</feature>
<evidence type="ECO:0000313" key="2">
    <source>
        <dbReference type="EMBL" id="KLO05614.1"/>
    </source>
</evidence>
<protein>
    <submittedName>
        <fullName evidence="2">Uncharacterized protein</fullName>
    </submittedName>
</protein>
<feature type="compositionally biased region" description="Polar residues" evidence="1">
    <location>
        <begin position="207"/>
        <end position="216"/>
    </location>
</feature>
<feature type="compositionally biased region" description="Polar residues" evidence="1">
    <location>
        <begin position="61"/>
        <end position="78"/>
    </location>
</feature>
<keyword evidence="3" id="KW-1185">Reference proteome</keyword>
<sequence length="504" mass="55456">MNPELGPVTRSQTQSLPPTRYPHLQTTRPAQPSQDPPPPTSSVTTLPGHFSVSDTPELVTPTPQRSGISSLLQQNPQDPEQHYIDPEFTENDSSHDENSGDFSNSAPQFDVSYLEEPELDPEQESENHFETAAQNTPDLPSATPQNTPGTGSSLQTTVPVVPRLTLTAPTTSPKIDDIDRIRRITQFGDGAFARQQQPGRPMATYTLPPNTTQTQREPPPHLGPSSAPSQFNRQAYDYSSISQNPGSNLRNDRRAAYHDRQDELRPSVMNPIRDALFGTTSSSGTRMLSYNHNPYASMSHAHTQAPPLSQAPQYPQQQPVSAPIHPNSATGSFSLPMYPSTVPRRQDVGGYAWPHVPQGFPTLFGTTPNANYMSTPSRPLPNPPIQPSQHHTTAYQELTPNSGAPTMENNTFNPPSSQGNSFRYADTQEEPSYHRTPHFDQGSFSVPPQLSGRSDSFPHRTPHYDPGHSPIPPRFPGHNDPPPVMCHALFPFSDADSLLLMLIM</sequence>
<evidence type="ECO:0000313" key="3">
    <source>
        <dbReference type="Proteomes" id="UP000053477"/>
    </source>
</evidence>
<feature type="compositionally biased region" description="Polar residues" evidence="1">
    <location>
        <begin position="442"/>
        <end position="454"/>
    </location>
</feature>
<gene>
    <name evidence="2" type="ORF">SCHPADRAFT_896106</name>
</gene>
<proteinExistence type="predicted"/>
<feature type="compositionally biased region" description="Basic and acidic residues" evidence="1">
    <location>
        <begin position="456"/>
        <end position="466"/>
    </location>
</feature>
<feature type="compositionally biased region" description="Polar residues" evidence="1">
    <location>
        <begin position="132"/>
        <end position="153"/>
    </location>
</feature>
<evidence type="ECO:0000256" key="1">
    <source>
        <dbReference type="SAM" id="MobiDB-lite"/>
    </source>
</evidence>
<feature type="compositionally biased region" description="Acidic residues" evidence="1">
    <location>
        <begin position="113"/>
        <end position="124"/>
    </location>
</feature>